<dbReference type="GO" id="GO:0034244">
    <property type="term" value="P:negative regulation of transcription elongation by RNA polymerase II"/>
    <property type="evidence" value="ECO:0007669"/>
    <property type="project" value="InterPro"/>
</dbReference>
<dbReference type="Pfam" id="PF23121">
    <property type="entry name" value="SPOC_AIPP2"/>
    <property type="match status" value="1"/>
</dbReference>
<dbReference type="InterPro" id="IPR056280">
    <property type="entry name" value="AIPP2-like_SPOC"/>
</dbReference>
<protein>
    <recommendedName>
        <fullName evidence="7">AIPP2-like SPOC-like domain-containing protein</fullName>
    </recommendedName>
</protein>
<evidence type="ECO:0000256" key="5">
    <source>
        <dbReference type="ARBA" id="ARBA00023163"/>
    </source>
</evidence>
<reference evidence="8" key="1">
    <citation type="submission" date="2019-08" db="EMBL/GenBank/DDBJ databases">
        <title>Reference gene set and small RNA set construction with multiple tissues from Davidia involucrata Baill.</title>
        <authorList>
            <person name="Yang H."/>
            <person name="Zhou C."/>
            <person name="Li G."/>
            <person name="Wang J."/>
            <person name="Gao P."/>
            <person name="Wang M."/>
            <person name="Wang R."/>
            <person name="Zhao Y."/>
        </authorList>
    </citation>
    <scope>NUCLEOTIDE SEQUENCE</scope>
    <source>
        <tissue evidence="8">Mixed with DoveR01_LX</tissue>
    </source>
</reference>
<keyword evidence="3" id="KW-0862">Zinc</keyword>
<keyword evidence="2" id="KW-0863">Zinc-finger</keyword>
<dbReference type="Gene3D" id="3.30.40.10">
    <property type="entry name" value="Zinc/RING finger domain, C3HC4 (zinc finger)"/>
    <property type="match status" value="1"/>
</dbReference>
<keyword evidence="4" id="KW-0805">Transcription regulation</keyword>
<sequence length="358" mass="40396">MSVCQTCGDKGEMNLLIYCMKCQDSAVHHYCLDTFSPDDDEIAWMCEECSPKVAMVAPSRSSGRIEPRKQRRRLLLVEEDSSEEFESVKDEVPSLVPYGHYGPSNIACSQPSMESDNDVPAQPVMDPIWRGCFSIKNEKNETLFGLMAHLSSKACSKVYDAANLLPPVLDVEILPRCDAWPKPFQMSPPSDDRIALYFFPENERDEKAFDSLLDEIIELNLSLKAVINGGVELLVFSSLELPQQHWRFRRKYYMWGVFRKKRVSSALVPTNHPVLKNSSDQCVTPCKGAESQGARALAKTMTTQSPRSPPSTGSSRVSNPSHSPFPTQSYMFLTRLSIFSHLTPNHLGLRRQREDIIK</sequence>
<dbReference type="AlphaFoldDB" id="A0A5B6YI50"/>
<evidence type="ECO:0000256" key="2">
    <source>
        <dbReference type="ARBA" id="ARBA00022771"/>
    </source>
</evidence>
<dbReference type="InterPro" id="IPR013083">
    <property type="entry name" value="Znf_RING/FYVE/PHD"/>
</dbReference>
<evidence type="ECO:0000256" key="1">
    <source>
        <dbReference type="ARBA" id="ARBA00022723"/>
    </source>
</evidence>
<evidence type="ECO:0000256" key="3">
    <source>
        <dbReference type="ARBA" id="ARBA00022833"/>
    </source>
</evidence>
<evidence type="ECO:0000256" key="6">
    <source>
        <dbReference type="SAM" id="MobiDB-lite"/>
    </source>
</evidence>
<dbReference type="EMBL" id="GHES01000696">
    <property type="protein sequence ID" value="MPA31255.1"/>
    <property type="molecule type" value="Transcribed_RNA"/>
</dbReference>
<keyword evidence="5" id="KW-0804">Transcription</keyword>
<keyword evidence="1" id="KW-0479">Metal-binding</keyword>
<dbReference type="GO" id="GO:0008270">
    <property type="term" value="F:zinc ion binding"/>
    <property type="evidence" value="ECO:0007669"/>
    <property type="project" value="UniProtKB-KW"/>
</dbReference>
<feature type="region of interest" description="Disordered" evidence="6">
    <location>
        <begin position="293"/>
        <end position="323"/>
    </location>
</feature>
<dbReference type="SUPFAM" id="SSF57903">
    <property type="entry name" value="FYVE/PHD zinc finger"/>
    <property type="match status" value="1"/>
</dbReference>
<dbReference type="InterPro" id="IPR019786">
    <property type="entry name" value="Zinc_finger_PHD-type_CS"/>
</dbReference>
<dbReference type="PROSITE" id="PS01359">
    <property type="entry name" value="ZF_PHD_1"/>
    <property type="match status" value="1"/>
</dbReference>
<evidence type="ECO:0000313" key="8">
    <source>
        <dbReference type="EMBL" id="MPA31255.1"/>
    </source>
</evidence>
<evidence type="ECO:0000259" key="7">
    <source>
        <dbReference type="Pfam" id="PF23121"/>
    </source>
</evidence>
<dbReference type="GO" id="GO:0140566">
    <property type="term" value="F:histone reader activity"/>
    <property type="evidence" value="ECO:0007669"/>
    <property type="project" value="InterPro"/>
</dbReference>
<dbReference type="PANTHER" id="PTHR33304:SF49">
    <property type="entry name" value="OS12G0161500 PROTEIN"/>
    <property type="match status" value="1"/>
</dbReference>
<dbReference type="PANTHER" id="PTHR33304">
    <property type="match status" value="1"/>
</dbReference>
<dbReference type="InterPro" id="IPR011011">
    <property type="entry name" value="Znf_FYVE_PHD"/>
</dbReference>
<feature type="compositionally biased region" description="Low complexity" evidence="6">
    <location>
        <begin position="302"/>
        <end position="318"/>
    </location>
</feature>
<proteinExistence type="predicted"/>
<evidence type="ECO:0000256" key="4">
    <source>
        <dbReference type="ARBA" id="ARBA00023015"/>
    </source>
</evidence>
<feature type="domain" description="AIPP2-like SPOC-like" evidence="7">
    <location>
        <begin position="129"/>
        <end position="258"/>
    </location>
</feature>
<organism evidence="8">
    <name type="scientific">Davidia involucrata</name>
    <name type="common">Dove tree</name>
    <dbReference type="NCBI Taxonomy" id="16924"/>
    <lineage>
        <taxon>Eukaryota</taxon>
        <taxon>Viridiplantae</taxon>
        <taxon>Streptophyta</taxon>
        <taxon>Embryophyta</taxon>
        <taxon>Tracheophyta</taxon>
        <taxon>Spermatophyta</taxon>
        <taxon>Magnoliopsida</taxon>
        <taxon>eudicotyledons</taxon>
        <taxon>Gunneridae</taxon>
        <taxon>Pentapetalae</taxon>
        <taxon>asterids</taxon>
        <taxon>Cornales</taxon>
        <taxon>Nyssaceae</taxon>
        <taxon>Davidia</taxon>
    </lineage>
</organism>
<accession>A0A5B6YI50</accession>
<gene>
    <name evidence="8" type="ORF">Din_000696</name>
</gene>
<name>A0A5B6YI50_DAVIN</name>
<dbReference type="InterPro" id="IPR049914">
    <property type="entry name" value="PHD1-3/5-6"/>
</dbReference>